<protein>
    <submittedName>
        <fullName evidence="1">Uncharacterized protein</fullName>
    </submittedName>
</protein>
<organism evidence="1 2">
    <name type="scientific">Phytophthora sojae (strain P6497)</name>
    <name type="common">Soybean stem and root rot agent</name>
    <name type="synonym">Phytophthora megasperma f. sp. glycines</name>
    <dbReference type="NCBI Taxonomy" id="1094619"/>
    <lineage>
        <taxon>Eukaryota</taxon>
        <taxon>Sar</taxon>
        <taxon>Stramenopiles</taxon>
        <taxon>Oomycota</taxon>
        <taxon>Peronosporomycetes</taxon>
        <taxon>Peronosporales</taxon>
        <taxon>Peronosporaceae</taxon>
        <taxon>Phytophthora</taxon>
    </lineage>
</organism>
<dbReference type="InParanoid" id="G4YQQ6"/>
<evidence type="ECO:0000313" key="2">
    <source>
        <dbReference type="Proteomes" id="UP000002640"/>
    </source>
</evidence>
<reference evidence="1 2" key="1">
    <citation type="journal article" date="2006" name="Science">
        <title>Phytophthora genome sequences uncover evolutionary origins and mechanisms of pathogenesis.</title>
        <authorList>
            <person name="Tyler B.M."/>
            <person name="Tripathy S."/>
            <person name="Zhang X."/>
            <person name="Dehal P."/>
            <person name="Jiang R.H."/>
            <person name="Aerts A."/>
            <person name="Arredondo F.D."/>
            <person name="Baxter L."/>
            <person name="Bensasson D."/>
            <person name="Beynon J.L."/>
            <person name="Chapman J."/>
            <person name="Damasceno C.M."/>
            <person name="Dorrance A.E."/>
            <person name="Dou D."/>
            <person name="Dickerman A.W."/>
            <person name="Dubchak I.L."/>
            <person name="Garbelotto M."/>
            <person name="Gijzen M."/>
            <person name="Gordon S.G."/>
            <person name="Govers F."/>
            <person name="Grunwald N.J."/>
            <person name="Huang W."/>
            <person name="Ivors K.L."/>
            <person name="Jones R.W."/>
            <person name="Kamoun S."/>
            <person name="Krampis K."/>
            <person name="Lamour K.H."/>
            <person name="Lee M.K."/>
            <person name="McDonald W.H."/>
            <person name="Medina M."/>
            <person name="Meijer H.J."/>
            <person name="Nordberg E.K."/>
            <person name="Maclean D.J."/>
            <person name="Ospina-Giraldo M.D."/>
            <person name="Morris P.F."/>
            <person name="Phuntumart V."/>
            <person name="Putnam N.H."/>
            <person name="Rash S."/>
            <person name="Rose J.K."/>
            <person name="Sakihama Y."/>
            <person name="Salamov A.A."/>
            <person name="Savidor A."/>
            <person name="Scheuring C.F."/>
            <person name="Smith B.M."/>
            <person name="Sobral B.W."/>
            <person name="Terry A."/>
            <person name="Torto-Alalibo T.A."/>
            <person name="Win J."/>
            <person name="Xu Z."/>
            <person name="Zhang H."/>
            <person name="Grigoriev I.V."/>
            <person name="Rokhsar D.S."/>
            <person name="Boore J.L."/>
        </authorList>
    </citation>
    <scope>NUCLEOTIDE SEQUENCE [LARGE SCALE GENOMIC DNA]</scope>
    <source>
        <strain evidence="1 2">P6497</strain>
    </source>
</reference>
<dbReference type="Proteomes" id="UP000002640">
    <property type="component" value="Unassembled WGS sequence"/>
</dbReference>
<proteinExistence type="predicted"/>
<gene>
    <name evidence="1" type="ORF">PHYSODRAFT_295230</name>
</gene>
<evidence type="ECO:0000313" key="1">
    <source>
        <dbReference type="EMBL" id="EGZ30427.1"/>
    </source>
</evidence>
<accession>G4YQQ6</accession>
<dbReference type="EMBL" id="JH159151">
    <property type="protein sequence ID" value="EGZ30427.1"/>
    <property type="molecule type" value="Genomic_DNA"/>
</dbReference>
<dbReference type="GeneID" id="20641221"/>
<dbReference type="AlphaFoldDB" id="G4YQQ6"/>
<dbReference type="KEGG" id="psoj:PHYSODRAFT_295230"/>
<dbReference type="OMA" id="RRATMCT"/>
<sequence length="185" mass="20742">MLPLHKLESQGFLVLHRAVSIEAVNALRVIARRTPLPWADAERLPTRAITVSPAVGRLYAEIPPVLATVLSTMLQRYYRTFFPNAVVTWYFVKTRGGTPNQPIRRNFASADHPMDVSSVPGCLIIATTDDTRFVGFGWNHQVAFQSKKTEIKLQMGDMLFLRGDLSTLKRRATMCTRVHECATSG</sequence>
<dbReference type="RefSeq" id="XP_009517702.1">
    <property type="nucleotide sequence ID" value="XM_009519407.1"/>
</dbReference>
<keyword evidence="2" id="KW-1185">Reference proteome</keyword>
<name>G4YQQ6_PHYSP</name>